<name>A0A2N5XTQ6_9HYPH</name>
<reference evidence="2 3" key="1">
    <citation type="submission" date="2018-01" db="EMBL/GenBank/DDBJ databases">
        <title>The draft genome sequence of Cohaesibacter sp. H1304.</title>
        <authorList>
            <person name="Wang N.-N."/>
            <person name="Du Z.-J."/>
        </authorList>
    </citation>
    <scope>NUCLEOTIDE SEQUENCE [LARGE SCALE GENOMIC DNA]</scope>
    <source>
        <strain evidence="2 3">H1304</strain>
    </source>
</reference>
<evidence type="ECO:0000313" key="2">
    <source>
        <dbReference type="EMBL" id="PLW77883.1"/>
    </source>
</evidence>
<dbReference type="EMBL" id="PKUQ01000013">
    <property type="protein sequence ID" value="PLW77883.1"/>
    <property type="molecule type" value="Genomic_DNA"/>
</dbReference>
<dbReference type="Proteomes" id="UP000234881">
    <property type="component" value="Unassembled WGS sequence"/>
</dbReference>
<keyword evidence="3" id="KW-1185">Reference proteome</keyword>
<evidence type="ECO:0000313" key="3">
    <source>
        <dbReference type="Proteomes" id="UP000234881"/>
    </source>
</evidence>
<feature type="region of interest" description="Disordered" evidence="1">
    <location>
        <begin position="37"/>
        <end position="104"/>
    </location>
</feature>
<dbReference type="AlphaFoldDB" id="A0A2N5XTQ6"/>
<proteinExistence type="predicted"/>
<organism evidence="2 3">
    <name type="scientific">Cohaesibacter celericrescens</name>
    <dbReference type="NCBI Taxonomy" id="2067669"/>
    <lineage>
        <taxon>Bacteria</taxon>
        <taxon>Pseudomonadati</taxon>
        <taxon>Pseudomonadota</taxon>
        <taxon>Alphaproteobacteria</taxon>
        <taxon>Hyphomicrobiales</taxon>
        <taxon>Cohaesibacteraceae</taxon>
    </lineage>
</organism>
<accession>A0A2N5XTQ6</accession>
<feature type="compositionally biased region" description="Basic and acidic residues" evidence="1">
    <location>
        <begin position="42"/>
        <end position="52"/>
    </location>
</feature>
<sequence>MFPLIDYQQETPVIVRGPACFERPLSENFCFPLVLPASSGQRQKDQAEREPSPKAPPTPPYRGMASHTDHDFDLDEFENVAFSGAIGRGSGESDKLKTGKGVRG</sequence>
<gene>
    <name evidence="2" type="ORF">C0081_07085</name>
</gene>
<protein>
    <submittedName>
        <fullName evidence="2">Uncharacterized protein</fullName>
    </submittedName>
</protein>
<comment type="caution">
    <text evidence="2">The sequence shown here is derived from an EMBL/GenBank/DDBJ whole genome shotgun (WGS) entry which is preliminary data.</text>
</comment>
<evidence type="ECO:0000256" key="1">
    <source>
        <dbReference type="SAM" id="MobiDB-lite"/>
    </source>
</evidence>